<feature type="region of interest" description="Disordered" evidence="1">
    <location>
        <begin position="989"/>
        <end position="1020"/>
    </location>
</feature>
<evidence type="ECO:0000256" key="1">
    <source>
        <dbReference type="SAM" id="MobiDB-lite"/>
    </source>
</evidence>
<feature type="region of interest" description="Disordered" evidence="1">
    <location>
        <begin position="1524"/>
        <end position="1589"/>
    </location>
</feature>
<feature type="region of interest" description="Disordered" evidence="1">
    <location>
        <begin position="1666"/>
        <end position="1711"/>
    </location>
</feature>
<feature type="compositionally biased region" description="Polar residues" evidence="1">
    <location>
        <begin position="1786"/>
        <end position="1798"/>
    </location>
</feature>
<sequence>MHASLEYCTRQDYAGEDNAEWAFSFSLSDFSVKQKDHILMQFRSEAEDGSSSSTDGGGGNYGRTRVGLFGESGKVIRLPSAILRLAPTSLSAAQFLLKHQLTPKGNILLVCIRLAPIVATVRPDILKTLCAFFVFETPADVLRLQSVGASSSSFRELPEEAKKATTEDTDALLQGGGEAFLSAPRLREKGETVYAAAVHRLPALLQLELSISAPIFLFDSLAAGSVSVHLGTLALTTDGPCPYDSLSGSLELNETRILCAPKGAKEVSLLRPIPIRVKFQAEKMQHFSLDVIFQEIFLEATPEAVALLLAAPVSIAKSVLMQQSVPSTPEDAFDSGLVGKAAATVGISSEDHTLAYAAESALQAVKGLPASLRDTAASGSADSNSLEEEKGGGLTFESTWRFGRCGFIVHCSSNSEAKGVLQAQLEGFELIAGGNTKEGTYCINASLRQIEDSLERCSTALSQASASAPLHLDSFEDALEDSFEISSAQEEAESCSLRMRVTHKQAGDPQTSVSLFLLPGELHWRQHSLRRIIDTVQVYREQLGHQLAIATSTFTRRPFFSDAAFAAFQEALHAMQSSLVREGSTGVETEVSLECGAQSGRPTGSGNPADGGDGKCLLSDGTIGGIPWMRKGLDVGGAMPPLAAQYVQEATLQQEEKQQERSTTTTAAASSACYSDRSKGSSKGLLPVAVALELAVEGASLAFWEGRALRGRVGVRGVGASVATYGNGDVDASLSIQDAAVILSGPLKIRRYGGGHPLTGATLPFSMAISGRVNQLCLVYIQQDISGILDYLRDGIFDLFVSRSYAAVKQAATATPSLLALHIDCPLFIFPENKAAIPELVDPRQETPVCSASDEAASVALAAYPGRRVDVEGLGRYFVFAAGILKVRNAYVPLCSEAFDDAFEEGLLHRRGVTPAGSDPAAPQMREKNRRNPLRTASAAASITDDAESKHLLRRSYRTAESAEEESGSGSGLALDLSLDFSGTQLLAQDNKAGEGGSTETVKEREGERRSGRTAVSPRGRSAGCFVEGRVLETAEIGVRLQAATGRLAVAIETSPWLLQLSREQLTLLLDVVNENLAGSGYRVASGEPSAAARAPESSSGRGGGDAAAAALTWNDAGKGGGGGESSAPLPTVLQEAPLPSVPSPSPPLQHMTVRLFIPQLLLQTAYSADAPLARLTVHRIGVSASVSDAPGTTQMQLHFTGDVFALDDLRKHTRNFYRRLAHCVRGAADHKGSPAAGGSTASKRLVLGDVGEISDCTDSTSGDSSGDEGIRSPALSMRLKSGREKTALDVELTGVTLYALVVGFTDIGQFVVYTDLESPTAPLLVWSGDFDVRLVSSGSALTLQKLQIQRSKICRLEAAPFSGIAGAAAASALEGSSSSSSSSSTYPSFDFMKTTTSAGLGGVSCLSLAEQFKRGGEAGLVLGGAPNKTRGPSTSLSPRSETVPSPQAEEAQQRSQAQEHDESAEEFAGKGSEFLLGGGETLQVSRLVPSMSTEGAVLLCEDLSVSGSGLRIALATEAELLQRQAEGGAQEEESLEEEDPYDAEEKCAVTTSPRHPPTAPRTIQRRTAAERAGNAAAAAGTPLGRRSVDDMKLSGSLIRAAGDSAVDGQEEPLITKERLQLSIPRFSLRVSSNDIALLLQAARGITADGPSVCLPFLPTAGHVEAATSEGPRSHAEAFSTPRQPLESGSARGEEASPPSGEEQPNSSSGVLRDVRVSVELAGIDLLLLDDLRASVLPLVQARLAIRQLTARILHRRITVALKDLQCGCDFLNHIHQGPSKDESLSRSASNLSNTTPLSGRDAHNDIRERRISSRGADPWSDHKEQQRPQDGSSSTSTLHTETTGGVMVLQQGGSTSLPLEALMKGQTAEDSRSAHTRQQVFLAFCPPVAVLQQVREVLPQAVPAAILRSLLLTGDPARTVNDLLASNNPPCSEQEQQQEEACIGAFPRGMQAVLVDAMKSRCVSLLQPLQQRQHPQRTSWYSSGVGEAREHVRAAPQSGKPLQKMPPTPLPATRTLGSPVKQLHQRGSSAACDTGSPDSGDAAEPAISKHGAFAECFAETFFSEATSELVGQVLKHPDTTSEAKQAFSDPVSLDPLLTKPPQWMLERDRHALLGPGWAFVCFRPAAFAAAPPKETTGQMEVDPPQPPDMRPLCGWSSVLDTRQSSYNPRCSQCAYLPPAHRHDASKAHALDASESAEEEIKEGKNLFFRLLSEEHKTALPAERLLRSLTIFPALTLVNATLIELDVYISLSGSSSPQTHRTASGQPPPVPPAATVLQKLQILQQRPFLSATLTRQSVFYVYEVPSHKALALSLKFSVLEGALWSPALKDFLSVEEGLVSRLLVPSRAYAPVELEVLRDAAEVFPYVPSISPKELVAVISAPRLFVDRTGLKIKPIQGGRYFPDFGGYSLLGDSTLFCGLPPHEGLILSSGSLIFPLFPYRGSCAAGRVEATHGQKEGLLMQ</sequence>
<keyword evidence="3" id="KW-1185">Reference proteome</keyword>
<feature type="region of interest" description="Disordered" evidence="1">
    <location>
        <begin position="653"/>
        <end position="682"/>
    </location>
</feature>
<dbReference type="VEuPathDB" id="ToxoDB:LOC34620312"/>
<feature type="compositionally biased region" description="Acidic residues" evidence="1">
    <location>
        <begin position="1530"/>
        <end position="1543"/>
    </location>
</feature>
<reference evidence="2 3" key="1">
    <citation type="journal article" date="2016" name="BMC Genomics">
        <title>Comparative genomics reveals Cyclospora cayetanensis possesses coccidia-like metabolism and invasion components but unique surface antigens.</title>
        <authorList>
            <person name="Liu S."/>
            <person name="Wang L."/>
            <person name="Zheng H."/>
            <person name="Xu Z."/>
            <person name="Roellig D.M."/>
            <person name="Li N."/>
            <person name="Frace M.A."/>
            <person name="Tang K."/>
            <person name="Arrowood M.J."/>
            <person name="Moss D.M."/>
            <person name="Zhang L."/>
            <person name="Feng Y."/>
            <person name="Xiao L."/>
        </authorList>
    </citation>
    <scope>NUCLEOTIDE SEQUENCE [LARGE SCALE GENOMIC DNA]</scope>
    <source>
        <strain evidence="2 3">CHN_HEN01</strain>
    </source>
</reference>
<dbReference type="InParanoid" id="A0A1D3D8D8"/>
<feature type="region of interest" description="Disordered" evidence="1">
    <location>
        <begin position="595"/>
        <end position="614"/>
    </location>
</feature>
<gene>
    <name evidence="2" type="ORF">cyc_01398</name>
</gene>
<feature type="compositionally biased region" description="Low complexity" evidence="1">
    <location>
        <begin position="662"/>
        <end position="672"/>
    </location>
</feature>
<feature type="compositionally biased region" description="Low complexity" evidence="1">
    <location>
        <begin position="1086"/>
        <end position="1100"/>
    </location>
</feature>
<protein>
    <submittedName>
        <fullName evidence="2">Vacuolar protein sorting-associated protein 13c isoform related protein</fullName>
    </submittedName>
</protein>
<feature type="compositionally biased region" description="Basic and acidic residues" evidence="1">
    <location>
        <begin position="1001"/>
        <end position="1011"/>
    </location>
</feature>
<dbReference type="EMBL" id="JROU02000319">
    <property type="protein sequence ID" value="OEH79653.1"/>
    <property type="molecule type" value="Genomic_DNA"/>
</dbReference>
<feature type="region of interest" description="Disordered" evidence="1">
    <location>
        <begin position="1086"/>
        <end position="1108"/>
    </location>
</feature>
<feature type="compositionally biased region" description="Low complexity" evidence="1">
    <location>
        <begin position="1832"/>
        <end position="1842"/>
    </location>
</feature>
<feature type="compositionally biased region" description="Low complexity" evidence="1">
    <location>
        <begin position="1448"/>
        <end position="1457"/>
    </location>
</feature>
<comment type="caution">
    <text evidence="2">The sequence shown here is derived from an EMBL/GenBank/DDBJ whole genome shotgun (WGS) entry which is preliminary data.</text>
</comment>
<dbReference type="VEuPathDB" id="ToxoDB:LOC34618413"/>
<feature type="compositionally biased region" description="Basic and acidic residues" evidence="1">
    <location>
        <begin position="1801"/>
        <end position="1812"/>
    </location>
</feature>
<organism evidence="2 3">
    <name type="scientific">Cyclospora cayetanensis</name>
    <dbReference type="NCBI Taxonomy" id="88456"/>
    <lineage>
        <taxon>Eukaryota</taxon>
        <taxon>Sar</taxon>
        <taxon>Alveolata</taxon>
        <taxon>Apicomplexa</taxon>
        <taxon>Conoidasida</taxon>
        <taxon>Coccidia</taxon>
        <taxon>Eucoccidiorida</taxon>
        <taxon>Eimeriorina</taxon>
        <taxon>Eimeriidae</taxon>
        <taxon>Cyclospora</taxon>
    </lineage>
</organism>
<feature type="compositionally biased region" description="Low complexity" evidence="1">
    <location>
        <begin position="1571"/>
        <end position="1586"/>
    </location>
</feature>
<evidence type="ECO:0000313" key="2">
    <source>
        <dbReference type="EMBL" id="OEH79653.1"/>
    </source>
</evidence>
<feature type="region of interest" description="Disordered" evidence="1">
    <location>
        <begin position="911"/>
        <end position="945"/>
    </location>
</feature>
<evidence type="ECO:0000313" key="3">
    <source>
        <dbReference type="Proteomes" id="UP000095192"/>
    </source>
</evidence>
<dbReference type="CDD" id="cd14376">
    <property type="entry name" value="CUE_AUP1_AMFR_like"/>
    <property type="match status" value="1"/>
</dbReference>
<dbReference type="Proteomes" id="UP000095192">
    <property type="component" value="Unassembled WGS sequence"/>
</dbReference>
<accession>A0A1D3D8D8</accession>
<name>A0A1D3D8D8_9EIME</name>
<feature type="region of interest" description="Disordered" evidence="1">
    <location>
        <begin position="1778"/>
        <end position="1842"/>
    </location>
</feature>
<proteinExistence type="predicted"/>
<feature type="compositionally biased region" description="Polar residues" evidence="1">
    <location>
        <begin position="1431"/>
        <end position="1446"/>
    </location>
</feature>
<feature type="region of interest" description="Disordered" evidence="1">
    <location>
        <begin position="1421"/>
        <end position="1468"/>
    </location>
</feature>
<dbReference type="VEuPathDB" id="ToxoDB:cyc_01398"/>